<evidence type="ECO:0000256" key="1">
    <source>
        <dbReference type="SAM" id="MobiDB-lite"/>
    </source>
</evidence>
<dbReference type="InterPro" id="IPR007480">
    <property type="entry name" value="DUF529"/>
</dbReference>
<feature type="non-terminal residue" evidence="3">
    <location>
        <position position="341"/>
    </location>
</feature>
<dbReference type="Pfam" id="PF04385">
    <property type="entry name" value="FAINT"/>
    <property type="match status" value="1"/>
</dbReference>
<dbReference type="Proteomes" id="UP000244811">
    <property type="component" value="Chromosome 1"/>
</dbReference>
<accession>A0A976MAI9</accession>
<evidence type="ECO:0008006" key="5">
    <source>
        <dbReference type="Google" id="ProtNLM"/>
    </source>
</evidence>
<reference evidence="3" key="1">
    <citation type="submission" date="2022-07" db="EMBL/GenBank/DDBJ databases">
        <title>Evaluation of T. orientalis genome assembly methods using nanopore sequencing and analysis of variation between genomes.</title>
        <authorList>
            <person name="Yam J."/>
            <person name="Micallef M.L."/>
            <person name="Liu M."/>
            <person name="Djordjevic S.P."/>
            <person name="Bogema D.R."/>
            <person name="Jenkins C."/>
        </authorList>
    </citation>
    <scope>NUCLEOTIDE SEQUENCE</scope>
    <source>
        <strain evidence="3">Goon Nure</strain>
    </source>
</reference>
<feature type="region of interest" description="Disordered" evidence="1">
    <location>
        <begin position="232"/>
        <end position="341"/>
    </location>
</feature>
<proteinExistence type="predicted"/>
<gene>
    <name evidence="3" type="ORF">MACK_001006</name>
</gene>
<evidence type="ECO:0000313" key="3">
    <source>
        <dbReference type="EMBL" id="UKK00928.2"/>
    </source>
</evidence>
<feature type="compositionally biased region" description="Basic and acidic residues" evidence="1">
    <location>
        <begin position="309"/>
        <end position="328"/>
    </location>
</feature>
<sequence>MKKSGYFIVAFLLLLADKYANCHVDITVDVKTKWSNKFWDYEHLGCAYGRYDSYLYNLKDGYRCYKVTYGDNVIWKSVGNERALRVILSGRGIAKKMVEIDLDNDQGTSSVDCNLFKVRTEDTSESSGYKDNDTSKYTHELKGLLKNQPLYKFNTGTKFVALLYNDEFVWQHTSSHDSSKFPTELEIDPFNNTLWIKYGGMDFLTFKFENNKWKHSEDLSYGDCKRVKIPDYNATSEPSTPEATPAEVKEGEEEAEKPEEEAKPEKAEDESEEKSAEESTEVDTGDGEGKTEDAEPVKPEEGAPEVEESEKHPKEAEEKTEDASKAEGDDASATVDTTPDV</sequence>
<feature type="chain" id="PRO_5037377506" description="SfiI-subtelomeric related protein family member" evidence="2">
    <location>
        <begin position="23"/>
        <end position="341"/>
    </location>
</feature>
<keyword evidence="2" id="KW-0732">Signal</keyword>
<feature type="compositionally biased region" description="Basic and acidic residues" evidence="1">
    <location>
        <begin position="287"/>
        <end position="301"/>
    </location>
</feature>
<feature type="compositionally biased region" description="Acidic residues" evidence="1">
    <location>
        <begin position="250"/>
        <end position="259"/>
    </location>
</feature>
<evidence type="ECO:0000256" key="2">
    <source>
        <dbReference type="SAM" id="SignalP"/>
    </source>
</evidence>
<evidence type="ECO:0000313" key="4">
    <source>
        <dbReference type="Proteomes" id="UP000244811"/>
    </source>
</evidence>
<dbReference type="AlphaFoldDB" id="A0A976MAI9"/>
<dbReference type="EMBL" id="CP056069">
    <property type="protein sequence ID" value="UKK00928.2"/>
    <property type="molecule type" value="Genomic_DNA"/>
</dbReference>
<name>A0A976MAI9_THEOR</name>
<feature type="signal peptide" evidence="2">
    <location>
        <begin position="1"/>
        <end position="22"/>
    </location>
</feature>
<protein>
    <recommendedName>
        <fullName evidence="5">SfiI-subtelomeric related protein family member</fullName>
    </recommendedName>
</protein>
<organism evidence="3 4">
    <name type="scientific">Theileria orientalis</name>
    <dbReference type="NCBI Taxonomy" id="68886"/>
    <lineage>
        <taxon>Eukaryota</taxon>
        <taxon>Sar</taxon>
        <taxon>Alveolata</taxon>
        <taxon>Apicomplexa</taxon>
        <taxon>Aconoidasida</taxon>
        <taxon>Piroplasmida</taxon>
        <taxon>Theileriidae</taxon>
        <taxon>Theileria</taxon>
    </lineage>
</organism>